<feature type="transmembrane region" description="Helical" evidence="1">
    <location>
        <begin position="112"/>
        <end position="129"/>
    </location>
</feature>
<keyword evidence="1" id="KW-0812">Transmembrane</keyword>
<name>A0A1F7XT59_9BACT</name>
<keyword evidence="1" id="KW-0472">Membrane</keyword>
<feature type="transmembrane region" description="Helical" evidence="1">
    <location>
        <begin position="178"/>
        <end position="197"/>
    </location>
</feature>
<evidence type="ECO:0000256" key="1">
    <source>
        <dbReference type="SAM" id="Phobius"/>
    </source>
</evidence>
<accession>A0A1F7XT59</accession>
<evidence type="ECO:0000313" key="3">
    <source>
        <dbReference type="Proteomes" id="UP000178446"/>
    </source>
</evidence>
<feature type="transmembrane region" description="Helical" evidence="1">
    <location>
        <begin position="58"/>
        <end position="75"/>
    </location>
</feature>
<feature type="transmembrane region" description="Helical" evidence="1">
    <location>
        <begin position="87"/>
        <end position="106"/>
    </location>
</feature>
<evidence type="ECO:0000313" key="2">
    <source>
        <dbReference type="EMBL" id="OGM18217.1"/>
    </source>
</evidence>
<proteinExistence type="predicted"/>
<feature type="transmembrane region" description="Helical" evidence="1">
    <location>
        <begin position="141"/>
        <end position="158"/>
    </location>
</feature>
<dbReference type="AlphaFoldDB" id="A0A1F7XT59"/>
<dbReference type="Proteomes" id="UP000178446">
    <property type="component" value="Unassembled WGS sequence"/>
</dbReference>
<sequence length="199" mass="23161">MFFYILILLFSVIFSIFLFWRRLREDYLTSQIFTAFFYSVFGFSAMIVISLFVYKNWWFWLTLIGGHLGLYYGIYRFKLKIFEVYEAFVFAGITFFSVAGLIISLFGLSVTGSIYFFITLLLIPVYFLLSRNYKKISLYRSGRFGVAGVSIAALFFLIRIPVAVSTDNMISFVGKIDWIPSAVSFFIFLIVIIYLAFSK</sequence>
<organism evidence="2 3">
    <name type="scientific">Candidatus Woesebacteria bacterium RIFCSPHIGHO2_01_FULL_37_10</name>
    <dbReference type="NCBI Taxonomy" id="1802489"/>
    <lineage>
        <taxon>Bacteria</taxon>
        <taxon>Candidatus Woeseibacteriota</taxon>
    </lineage>
</organism>
<feature type="transmembrane region" description="Helical" evidence="1">
    <location>
        <begin position="35"/>
        <end position="52"/>
    </location>
</feature>
<keyword evidence="1" id="KW-1133">Transmembrane helix</keyword>
<protein>
    <submittedName>
        <fullName evidence="2">Uncharacterized protein</fullName>
    </submittedName>
</protein>
<reference evidence="2 3" key="1">
    <citation type="journal article" date="2016" name="Nat. Commun.">
        <title>Thousands of microbial genomes shed light on interconnected biogeochemical processes in an aquifer system.</title>
        <authorList>
            <person name="Anantharaman K."/>
            <person name="Brown C.T."/>
            <person name="Hug L.A."/>
            <person name="Sharon I."/>
            <person name="Castelle C.J."/>
            <person name="Probst A.J."/>
            <person name="Thomas B.C."/>
            <person name="Singh A."/>
            <person name="Wilkins M.J."/>
            <person name="Karaoz U."/>
            <person name="Brodie E.L."/>
            <person name="Williams K.H."/>
            <person name="Hubbard S.S."/>
            <person name="Banfield J.F."/>
        </authorList>
    </citation>
    <scope>NUCLEOTIDE SEQUENCE [LARGE SCALE GENOMIC DNA]</scope>
</reference>
<comment type="caution">
    <text evidence="2">The sequence shown here is derived from an EMBL/GenBank/DDBJ whole genome shotgun (WGS) entry which is preliminary data.</text>
</comment>
<gene>
    <name evidence="2" type="ORF">A2685_01850</name>
</gene>
<dbReference type="EMBL" id="MGGB01000052">
    <property type="protein sequence ID" value="OGM18217.1"/>
    <property type="molecule type" value="Genomic_DNA"/>
</dbReference>
<feature type="transmembrane region" description="Helical" evidence="1">
    <location>
        <begin position="6"/>
        <end position="23"/>
    </location>
</feature>